<evidence type="ECO:0000256" key="1">
    <source>
        <dbReference type="SAM" id="SignalP"/>
    </source>
</evidence>
<accession>A0A5N6D2Q9</accession>
<dbReference type="Proteomes" id="UP000326532">
    <property type="component" value="Unassembled WGS sequence"/>
</dbReference>
<keyword evidence="1" id="KW-0732">Signal</keyword>
<dbReference type="EMBL" id="ML735076">
    <property type="protein sequence ID" value="KAB8199441.1"/>
    <property type="molecule type" value="Genomic_DNA"/>
</dbReference>
<sequence length="66" mass="7239">MLAANLLHDVLFVLHTPLAVWPWSSRQSSRLAATPRHDTIRFPGGVRLQVSDSHVASSLPPPSSWA</sequence>
<protein>
    <recommendedName>
        <fullName evidence="4">Secreted protein</fullName>
    </recommendedName>
</protein>
<proteinExistence type="predicted"/>
<gene>
    <name evidence="2" type="ORF">BDV34DRAFT_206748</name>
</gene>
<dbReference type="VEuPathDB" id="FungiDB:BDV34DRAFT_206748"/>
<feature type="chain" id="PRO_5025047111" description="Secreted protein" evidence="1">
    <location>
        <begin position="23"/>
        <end position="66"/>
    </location>
</feature>
<evidence type="ECO:0000313" key="3">
    <source>
        <dbReference type="Proteomes" id="UP000326532"/>
    </source>
</evidence>
<evidence type="ECO:0000313" key="2">
    <source>
        <dbReference type="EMBL" id="KAB8199441.1"/>
    </source>
</evidence>
<evidence type="ECO:0008006" key="4">
    <source>
        <dbReference type="Google" id="ProtNLM"/>
    </source>
</evidence>
<feature type="signal peptide" evidence="1">
    <location>
        <begin position="1"/>
        <end position="22"/>
    </location>
</feature>
<organism evidence="2 3">
    <name type="scientific">Aspergillus parasiticus</name>
    <dbReference type="NCBI Taxonomy" id="5067"/>
    <lineage>
        <taxon>Eukaryota</taxon>
        <taxon>Fungi</taxon>
        <taxon>Dikarya</taxon>
        <taxon>Ascomycota</taxon>
        <taxon>Pezizomycotina</taxon>
        <taxon>Eurotiomycetes</taxon>
        <taxon>Eurotiomycetidae</taxon>
        <taxon>Eurotiales</taxon>
        <taxon>Aspergillaceae</taxon>
        <taxon>Aspergillus</taxon>
        <taxon>Aspergillus subgen. Circumdati</taxon>
    </lineage>
</organism>
<name>A0A5N6D2Q9_ASPPA</name>
<dbReference type="AlphaFoldDB" id="A0A5N6D2Q9"/>
<reference evidence="2 3" key="1">
    <citation type="submission" date="2019-04" db="EMBL/GenBank/DDBJ databases">
        <title>Fungal friends and foes A comparative genomics study of 23 Aspergillus species from section Flavi.</title>
        <authorList>
            <consortium name="DOE Joint Genome Institute"/>
            <person name="Kjaerbolling I."/>
            <person name="Vesth T.C."/>
            <person name="Frisvad J.C."/>
            <person name="Nybo J.L."/>
            <person name="Theobald S."/>
            <person name="Kildgaard S."/>
            <person name="Petersen T.I."/>
            <person name="Kuo A."/>
            <person name="Sato A."/>
            <person name="Lyhne E.K."/>
            <person name="Kogle M.E."/>
            <person name="Wiebenga A."/>
            <person name="Kun R.S."/>
            <person name="Lubbers R.J."/>
            <person name="Makela M.R."/>
            <person name="Barry K."/>
            <person name="Chovatia M."/>
            <person name="Clum A."/>
            <person name="Daum C."/>
            <person name="Haridas S."/>
            <person name="He G."/>
            <person name="LaButti K."/>
            <person name="Lipzen A."/>
            <person name="Mondo S."/>
            <person name="Pangilinan J."/>
            <person name="Riley R."/>
            <person name="Salamov A."/>
            <person name="Simmons B.A."/>
            <person name="Magnuson J.K."/>
            <person name="Henrissat B."/>
            <person name="Mortensen U.H."/>
            <person name="Larsen T.O."/>
            <person name="De vries R.P."/>
            <person name="Grigoriev I.V."/>
            <person name="Machida M."/>
            <person name="Baker S.E."/>
            <person name="Andersen M.R."/>
        </authorList>
    </citation>
    <scope>NUCLEOTIDE SEQUENCE [LARGE SCALE GENOMIC DNA]</scope>
    <source>
        <strain evidence="2 3">CBS 117618</strain>
    </source>
</reference>
<keyword evidence="3" id="KW-1185">Reference proteome</keyword>